<keyword evidence="1" id="KW-1133">Transmembrane helix</keyword>
<dbReference type="AlphaFoldDB" id="A0A8S3Z4X6"/>
<organism evidence="2 3">
    <name type="scientific">Candidula unifasciata</name>
    <dbReference type="NCBI Taxonomy" id="100452"/>
    <lineage>
        <taxon>Eukaryota</taxon>
        <taxon>Metazoa</taxon>
        <taxon>Spiralia</taxon>
        <taxon>Lophotrochozoa</taxon>
        <taxon>Mollusca</taxon>
        <taxon>Gastropoda</taxon>
        <taxon>Heterobranchia</taxon>
        <taxon>Euthyneura</taxon>
        <taxon>Panpulmonata</taxon>
        <taxon>Eupulmonata</taxon>
        <taxon>Stylommatophora</taxon>
        <taxon>Helicina</taxon>
        <taxon>Helicoidea</taxon>
        <taxon>Geomitridae</taxon>
        <taxon>Candidula</taxon>
    </lineage>
</organism>
<comment type="caution">
    <text evidence="2">The sequence shown here is derived from an EMBL/GenBank/DDBJ whole genome shotgun (WGS) entry which is preliminary data.</text>
</comment>
<feature type="transmembrane region" description="Helical" evidence="1">
    <location>
        <begin position="41"/>
        <end position="61"/>
    </location>
</feature>
<gene>
    <name evidence="2" type="ORF">CUNI_LOCUS10125</name>
</gene>
<protein>
    <submittedName>
        <fullName evidence="2">Uncharacterized protein</fullName>
    </submittedName>
</protein>
<accession>A0A8S3Z4X6</accession>
<dbReference type="EMBL" id="CAJHNH020001808">
    <property type="protein sequence ID" value="CAG5124567.1"/>
    <property type="molecule type" value="Genomic_DNA"/>
</dbReference>
<proteinExistence type="predicted"/>
<evidence type="ECO:0000313" key="3">
    <source>
        <dbReference type="Proteomes" id="UP000678393"/>
    </source>
</evidence>
<name>A0A8S3Z4X6_9EUPU</name>
<evidence type="ECO:0000256" key="1">
    <source>
        <dbReference type="SAM" id="Phobius"/>
    </source>
</evidence>
<keyword evidence="3" id="KW-1185">Reference proteome</keyword>
<keyword evidence="1" id="KW-0812">Transmembrane</keyword>
<sequence>MQTRQCVVSDSLGARCGPMCTQRLEGSNRETLGQRLLKEPIWIGLIVILSVITLFGVIYILRRKCGSLFVCCEVPRLKDDNILNADGTITLNSFPLKALTRPSISVISLSSPVFSGGSNRKVYSCVYLYYCSTFLQVPSHQCLLAGLRGLQAWCLPRVLEVLGSIPGKGWDFSTWTWTSSNTP</sequence>
<keyword evidence="1" id="KW-0472">Membrane</keyword>
<reference evidence="2" key="1">
    <citation type="submission" date="2021-04" db="EMBL/GenBank/DDBJ databases">
        <authorList>
            <consortium name="Molecular Ecology Group"/>
        </authorList>
    </citation>
    <scope>NUCLEOTIDE SEQUENCE</scope>
</reference>
<dbReference type="OrthoDB" id="6163047at2759"/>
<dbReference type="Proteomes" id="UP000678393">
    <property type="component" value="Unassembled WGS sequence"/>
</dbReference>
<evidence type="ECO:0000313" key="2">
    <source>
        <dbReference type="EMBL" id="CAG5124567.1"/>
    </source>
</evidence>